<dbReference type="InterPro" id="IPR036641">
    <property type="entry name" value="HPT_dom_sf"/>
</dbReference>
<dbReference type="RefSeq" id="WP_089660792.1">
    <property type="nucleotide sequence ID" value="NZ_LT629745.1"/>
</dbReference>
<keyword evidence="4" id="KW-1185">Reference proteome</keyword>
<accession>A0A1H1KRP2</accession>
<proteinExistence type="predicted"/>
<evidence type="ECO:0000256" key="1">
    <source>
        <dbReference type="PROSITE-ProRule" id="PRU00169"/>
    </source>
</evidence>
<feature type="domain" description="Response regulatory" evidence="2">
    <location>
        <begin position="12"/>
        <end position="120"/>
    </location>
</feature>
<evidence type="ECO:0000313" key="3">
    <source>
        <dbReference type="EMBL" id="SDR65021.1"/>
    </source>
</evidence>
<dbReference type="InterPro" id="IPR001789">
    <property type="entry name" value="Sig_transdc_resp-reg_receiver"/>
</dbReference>
<dbReference type="GO" id="GO:0000160">
    <property type="term" value="P:phosphorelay signal transduction system"/>
    <property type="evidence" value="ECO:0007669"/>
    <property type="project" value="InterPro"/>
</dbReference>
<dbReference type="Gene3D" id="1.20.120.160">
    <property type="entry name" value="HPT domain"/>
    <property type="match status" value="1"/>
</dbReference>
<comment type="caution">
    <text evidence="1">Lacks conserved residue(s) required for the propagation of feature annotation.</text>
</comment>
<dbReference type="SUPFAM" id="SSF47226">
    <property type="entry name" value="Histidine-containing phosphotransfer domain, HPT domain"/>
    <property type="match status" value="1"/>
</dbReference>
<sequence>MDDNLKKDNLKSILIVESIEDEVKQFIDVVQSNCDAIITSFTSSIEAVLWLQTNYADVVILEEQLQPMGVIETTEFIKNELHQNIPVFISTRQNPAPEDKNLLQKPFTYDSLQKLCRVNIECKTEASNYSLQYLKEVSDGNMDFVISSIEIFQTSVTEQITKLESASENKDYKQIGEIAHHIKPSFEMLLNHEAAAICNKLIYKPDPEQVSSQIEELKGIFGKIKKELETDFSQNNM</sequence>
<dbReference type="Gene3D" id="3.40.50.2300">
    <property type="match status" value="1"/>
</dbReference>
<organism evidence="3 4">
    <name type="scientific">Christiangramia echinicola</name>
    <dbReference type="NCBI Taxonomy" id="279359"/>
    <lineage>
        <taxon>Bacteria</taxon>
        <taxon>Pseudomonadati</taxon>
        <taxon>Bacteroidota</taxon>
        <taxon>Flavobacteriia</taxon>
        <taxon>Flavobacteriales</taxon>
        <taxon>Flavobacteriaceae</taxon>
        <taxon>Christiangramia</taxon>
    </lineage>
</organism>
<dbReference type="SUPFAM" id="SSF52172">
    <property type="entry name" value="CheY-like"/>
    <property type="match status" value="1"/>
</dbReference>
<reference evidence="3 4" key="1">
    <citation type="submission" date="2016-10" db="EMBL/GenBank/DDBJ databases">
        <authorList>
            <person name="Varghese N."/>
            <person name="Submissions S."/>
        </authorList>
    </citation>
    <scope>NUCLEOTIDE SEQUENCE [LARGE SCALE GENOMIC DNA]</scope>
    <source>
        <strain evidence="3 4">Mar_2010_102</strain>
    </source>
</reference>
<dbReference type="InterPro" id="IPR011006">
    <property type="entry name" value="CheY-like_superfamily"/>
</dbReference>
<gene>
    <name evidence="3" type="ORF">SAMN04488552_0024</name>
</gene>
<dbReference type="STRING" id="1250231.SAMN04488552_0024"/>
<name>A0A1H1KRP2_9FLAO</name>
<evidence type="ECO:0000313" key="4">
    <source>
        <dbReference type="Proteomes" id="UP000198858"/>
    </source>
</evidence>
<dbReference type="EMBL" id="LT629745">
    <property type="protein sequence ID" value="SDR65021.1"/>
    <property type="molecule type" value="Genomic_DNA"/>
</dbReference>
<evidence type="ECO:0000259" key="2">
    <source>
        <dbReference type="PROSITE" id="PS50110"/>
    </source>
</evidence>
<dbReference type="Proteomes" id="UP000198858">
    <property type="component" value="Chromosome I"/>
</dbReference>
<dbReference type="AlphaFoldDB" id="A0A1H1KRP2"/>
<dbReference type="PROSITE" id="PS50110">
    <property type="entry name" value="RESPONSE_REGULATORY"/>
    <property type="match status" value="1"/>
</dbReference>
<protein>
    <submittedName>
        <fullName evidence="3">HPt (Histidine-containing phosphotransfer) domain-containing protein</fullName>
    </submittedName>
</protein>